<feature type="region of interest" description="Disordered" evidence="6">
    <location>
        <begin position="1049"/>
        <end position="1071"/>
    </location>
</feature>
<feature type="compositionally biased region" description="Basic and acidic residues" evidence="6">
    <location>
        <begin position="957"/>
        <end position="967"/>
    </location>
</feature>
<dbReference type="Proteomes" id="UP000324022">
    <property type="component" value="Unassembled WGS sequence"/>
</dbReference>
<feature type="region of interest" description="Disordered" evidence="6">
    <location>
        <begin position="752"/>
        <end position="787"/>
    </location>
</feature>
<organism evidence="8 9">
    <name type="scientific">Ustilago trichophora</name>
    <dbReference type="NCBI Taxonomy" id="86804"/>
    <lineage>
        <taxon>Eukaryota</taxon>
        <taxon>Fungi</taxon>
        <taxon>Dikarya</taxon>
        <taxon>Basidiomycota</taxon>
        <taxon>Ustilaginomycotina</taxon>
        <taxon>Ustilaginomycetes</taxon>
        <taxon>Ustilaginales</taxon>
        <taxon>Ustilaginaceae</taxon>
        <taxon>Ustilago</taxon>
    </lineage>
</organism>
<feature type="region of interest" description="Disordered" evidence="6">
    <location>
        <begin position="695"/>
        <end position="716"/>
    </location>
</feature>
<gene>
    <name evidence="8" type="ORF">UTRI_01294</name>
</gene>
<dbReference type="SMART" id="SM00220">
    <property type="entry name" value="S_TKc"/>
    <property type="match status" value="1"/>
</dbReference>
<feature type="compositionally biased region" description="Polar residues" evidence="6">
    <location>
        <begin position="1260"/>
        <end position="1281"/>
    </location>
</feature>
<dbReference type="Pfam" id="PF00069">
    <property type="entry name" value="Pkinase"/>
    <property type="match status" value="1"/>
</dbReference>
<feature type="domain" description="Protein kinase" evidence="7">
    <location>
        <begin position="265"/>
        <end position="584"/>
    </location>
</feature>
<dbReference type="PROSITE" id="PS50011">
    <property type="entry name" value="PROTEIN_KINASE_DOM"/>
    <property type="match status" value="1"/>
</dbReference>
<dbReference type="InterPro" id="IPR000719">
    <property type="entry name" value="Prot_kinase_dom"/>
</dbReference>
<feature type="region of interest" description="Disordered" evidence="6">
    <location>
        <begin position="1120"/>
        <end position="1151"/>
    </location>
</feature>
<keyword evidence="1" id="KW-0723">Serine/threonine-protein kinase</keyword>
<keyword evidence="3" id="KW-0547">Nucleotide-binding</keyword>
<keyword evidence="2" id="KW-0808">Transferase</keyword>
<accession>A0A5C3DZE8</accession>
<reference evidence="8 9" key="1">
    <citation type="submission" date="2018-03" db="EMBL/GenBank/DDBJ databases">
        <authorList>
            <person name="Guldener U."/>
        </authorList>
    </citation>
    <scope>NUCLEOTIDE SEQUENCE [LARGE SCALE GENOMIC DNA]</scope>
    <source>
        <strain evidence="8 9">NBRC100155</strain>
    </source>
</reference>
<dbReference type="InterPro" id="IPR011009">
    <property type="entry name" value="Kinase-like_dom_sf"/>
</dbReference>
<dbReference type="PANTHER" id="PTHR43895:SF150">
    <property type="entry name" value="SERINE_THREONINE-PROTEIN KINASE STK11"/>
    <property type="match status" value="1"/>
</dbReference>
<feature type="region of interest" description="Disordered" evidence="6">
    <location>
        <begin position="1194"/>
        <end position="1222"/>
    </location>
</feature>
<keyword evidence="9" id="KW-1185">Reference proteome</keyword>
<dbReference type="GO" id="GO:0004674">
    <property type="term" value="F:protein serine/threonine kinase activity"/>
    <property type="evidence" value="ECO:0007669"/>
    <property type="project" value="UniProtKB-KW"/>
</dbReference>
<proteinExistence type="predicted"/>
<keyword evidence="4 8" id="KW-0418">Kinase</keyword>
<dbReference type="Gene3D" id="1.10.510.10">
    <property type="entry name" value="Transferase(Phosphotransferase) domain 1"/>
    <property type="match status" value="1"/>
</dbReference>
<evidence type="ECO:0000313" key="8">
    <source>
        <dbReference type="EMBL" id="SPO22616.1"/>
    </source>
</evidence>
<protein>
    <submittedName>
        <fullName evidence="8">Related to CHK1 - Serine/threonine kinase</fullName>
    </submittedName>
</protein>
<evidence type="ECO:0000256" key="2">
    <source>
        <dbReference type="ARBA" id="ARBA00022679"/>
    </source>
</evidence>
<dbReference type="OrthoDB" id="68483at2759"/>
<dbReference type="GO" id="GO:0007165">
    <property type="term" value="P:signal transduction"/>
    <property type="evidence" value="ECO:0007669"/>
    <property type="project" value="TreeGrafter"/>
</dbReference>
<evidence type="ECO:0000256" key="5">
    <source>
        <dbReference type="ARBA" id="ARBA00022840"/>
    </source>
</evidence>
<dbReference type="GO" id="GO:0005737">
    <property type="term" value="C:cytoplasm"/>
    <property type="evidence" value="ECO:0007669"/>
    <property type="project" value="TreeGrafter"/>
</dbReference>
<name>A0A5C3DZE8_9BASI</name>
<feature type="compositionally biased region" description="Low complexity" evidence="6">
    <location>
        <begin position="1203"/>
        <end position="1218"/>
    </location>
</feature>
<evidence type="ECO:0000256" key="1">
    <source>
        <dbReference type="ARBA" id="ARBA00022527"/>
    </source>
</evidence>
<evidence type="ECO:0000256" key="3">
    <source>
        <dbReference type="ARBA" id="ARBA00022741"/>
    </source>
</evidence>
<feature type="region of interest" description="Disordered" evidence="6">
    <location>
        <begin position="879"/>
        <end position="982"/>
    </location>
</feature>
<evidence type="ECO:0000259" key="7">
    <source>
        <dbReference type="PROSITE" id="PS50011"/>
    </source>
</evidence>
<evidence type="ECO:0000256" key="4">
    <source>
        <dbReference type="ARBA" id="ARBA00022777"/>
    </source>
</evidence>
<dbReference type="SUPFAM" id="SSF56112">
    <property type="entry name" value="Protein kinase-like (PK-like)"/>
    <property type="match status" value="1"/>
</dbReference>
<evidence type="ECO:0000256" key="6">
    <source>
        <dbReference type="SAM" id="MobiDB-lite"/>
    </source>
</evidence>
<dbReference type="GO" id="GO:0005524">
    <property type="term" value="F:ATP binding"/>
    <property type="evidence" value="ECO:0007669"/>
    <property type="project" value="UniProtKB-KW"/>
</dbReference>
<feature type="region of interest" description="Disordered" evidence="6">
    <location>
        <begin position="1260"/>
        <end position="1295"/>
    </location>
</feature>
<dbReference type="PANTHER" id="PTHR43895">
    <property type="entry name" value="CALCIUM/CALMODULIN-DEPENDENT PROTEIN KINASE KINASE-RELATED"/>
    <property type="match status" value="1"/>
</dbReference>
<sequence>MKQWQSAESTSVKTPGSVAIELASAYGLVPPSSLGEPVLSSPPRSSDHLRHILICCDSDSYNNTMSHIKQTHQTRGPVVKSTQLTTQSQRRDLGTVRAYPSSAQTVVRSVSTRADTKHTVTGKTTPKTALNVDSANILKRSLSKLRIKDATPNKQKSLQTKRQPLQSVTKIPQPTATATHVIGSPSEHSNFVVHSLAPPHRQDHLPTNATRQVQYAGKRNEQQLQVPTAIHSFSPTGDKKTAEVRMKAMQLGIFKISEADLKERYQFLNEVGAGEWGSVWSVEALRPLDHLPTSAYRSLQVVKLTGQGTYKVDNTDNFRPLAVKLCKRETKYSAAARTQRLWNEFKVLRTLMDQLPRAEQVDPNSPNCRVRNDRTGWHPNVVNFYEFLLTPSLAMLVMPKFDEPMKVCLGDTLCRNYFQQLLSAVHWLHQHCVCHNDIKVDNLGVTYDTTGLGRDTVTLFDFGFANRYDPLAEGAFMSKDVWGTPEYLAPERCRAILHDERKTDIWALGITFFEMLTGRTPFERHDEKFDTKEKFQEYYTRAERGTWLGQWDFSSEMEDLIRKMLRHDPKERIDAAGGLLHPQFDPQRGGQCDSFDELLQLSYEDAHMRAAEDTLPEPEVALLQEDVDDSDAMIEELVAQTEQLDARHYAASEAASIPASPGVSRAAVALHPSLVPGSPSLSQVGMDSRLTDLMCVSPPWRGPQPPRQGTPIPSAQRNRILTENLHPDDKEEPDDSDASIIEHSPVAITRASRASISRPQMLVPPAKQSPFRLRVGGRPPARPVEEQMASTPLSTPAASAPKPLAPVLCPMSLPLVGQEETKAIPAPRTEMAARGNVVASLAKKFDASNFLSRPPPHVTALSGALSGHTGLGLTIRGQPVAKVGHGHRRSKSYTLTSSKQGEARRSVRRSTGSFVPSPDEALPRCARRLFGPEPPAPAVEMTSQQQQSDLDGATELDSARSDTKDAGVTEAQPNNTAETTIARAPALHEVLSGDRSDTCIQSNPNKRLISPAQASATPVAGEEMIFKKLKKMASLAGLLTKMIDETKSTILSPNPKTPMRKRGSDATASTEAMDISPGLLETPVVEVRRERKREEKDEEEDEVGDVSMISVAYSLDLSGSARRDRVGSGGTQKSTQYCPQEADPGSPQHRYHDKQKALSVRPFERVHSIPPSPAQVETMYSSFLLSQNISKSGSGFLSPKQPSSHTHSTTTITTNSASGMGKNKHRSLAALFAPSSTVTFEHLKEATGSPVKMNPSIALTSAQTPNGTFNSPNKQANQRSTGKAGKLARLFRKQA</sequence>
<dbReference type="EMBL" id="OOIN01000004">
    <property type="protein sequence ID" value="SPO22616.1"/>
    <property type="molecule type" value="Genomic_DNA"/>
</dbReference>
<evidence type="ECO:0000313" key="9">
    <source>
        <dbReference type="Proteomes" id="UP000324022"/>
    </source>
</evidence>
<keyword evidence="5" id="KW-0067">ATP-binding</keyword>